<name>A0A0F9SID0_9ZZZZ</name>
<keyword evidence="1" id="KW-0472">Membrane</keyword>
<feature type="transmembrane region" description="Helical" evidence="1">
    <location>
        <begin position="20"/>
        <end position="38"/>
    </location>
</feature>
<gene>
    <name evidence="2" type="ORF">LCGC14_0770890</name>
</gene>
<keyword evidence="1" id="KW-0812">Transmembrane</keyword>
<dbReference type="AlphaFoldDB" id="A0A0F9SID0"/>
<reference evidence="2" key="1">
    <citation type="journal article" date="2015" name="Nature">
        <title>Complex archaea that bridge the gap between prokaryotes and eukaryotes.</title>
        <authorList>
            <person name="Spang A."/>
            <person name="Saw J.H."/>
            <person name="Jorgensen S.L."/>
            <person name="Zaremba-Niedzwiedzka K."/>
            <person name="Martijn J."/>
            <person name="Lind A.E."/>
            <person name="van Eijk R."/>
            <person name="Schleper C."/>
            <person name="Guy L."/>
            <person name="Ettema T.J."/>
        </authorList>
    </citation>
    <scope>NUCLEOTIDE SEQUENCE</scope>
</reference>
<comment type="caution">
    <text evidence="2">The sequence shown here is derived from an EMBL/GenBank/DDBJ whole genome shotgun (WGS) entry which is preliminary data.</text>
</comment>
<protein>
    <submittedName>
        <fullName evidence="2">Uncharacterized protein</fullName>
    </submittedName>
</protein>
<accession>A0A0F9SID0</accession>
<keyword evidence="1" id="KW-1133">Transmembrane helix</keyword>
<evidence type="ECO:0000256" key="1">
    <source>
        <dbReference type="SAM" id="Phobius"/>
    </source>
</evidence>
<evidence type="ECO:0000313" key="2">
    <source>
        <dbReference type="EMBL" id="KKN36701.1"/>
    </source>
</evidence>
<proteinExistence type="predicted"/>
<sequence length="70" mass="7421">MELINRIKSPTPDFFNKIKWIAGVLIVIAGALLGASAAGQLELSETIKEICTYVVIVGSAIFGTAQTAKK</sequence>
<organism evidence="2">
    <name type="scientific">marine sediment metagenome</name>
    <dbReference type="NCBI Taxonomy" id="412755"/>
    <lineage>
        <taxon>unclassified sequences</taxon>
        <taxon>metagenomes</taxon>
        <taxon>ecological metagenomes</taxon>
    </lineage>
</organism>
<dbReference type="EMBL" id="LAZR01001948">
    <property type="protein sequence ID" value="KKN36701.1"/>
    <property type="molecule type" value="Genomic_DNA"/>
</dbReference>